<proteinExistence type="predicted"/>
<protein>
    <submittedName>
        <fullName evidence="3">Tetratricopeptide repeat protein</fullName>
    </submittedName>
</protein>
<evidence type="ECO:0000256" key="1">
    <source>
        <dbReference type="PROSITE-ProRule" id="PRU00339"/>
    </source>
</evidence>
<dbReference type="PANTHER" id="PTHR12558:SF13">
    <property type="entry name" value="CELL DIVISION CYCLE PROTEIN 27 HOMOLOG"/>
    <property type="match status" value="1"/>
</dbReference>
<feature type="signal peptide" evidence="2">
    <location>
        <begin position="1"/>
        <end position="30"/>
    </location>
</feature>
<feature type="repeat" description="TPR" evidence="1">
    <location>
        <begin position="496"/>
        <end position="529"/>
    </location>
</feature>
<keyword evidence="1" id="KW-0802">TPR repeat</keyword>
<comment type="caution">
    <text evidence="3">The sequence shown here is derived from an EMBL/GenBank/DDBJ whole genome shotgun (WGS) entry which is preliminary data.</text>
</comment>
<dbReference type="Proteomes" id="UP001595579">
    <property type="component" value="Unassembled WGS sequence"/>
</dbReference>
<dbReference type="SUPFAM" id="SSF48452">
    <property type="entry name" value="TPR-like"/>
    <property type="match status" value="2"/>
</dbReference>
<dbReference type="PANTHER" id="PTHR12558">
    <property type="entry name" value="CELL DIVISION CYCLE 16,23,27"/>
    <property type="match status" value="1"/>
</dbReference>
<dbReference type="Pfam" id="PF14559">
    <property type="entry name" value="TPR_19"/>
    <property type="match status" value="1"/>
</dbReference>
<gene>
    <name evidence="3" type="ORF">ACFOEV_07960</name>
</gene>
<name>A0ABV7LMV3_9GAMM</name>
<dbReference type="SMART" id="SM00028">
    <property type="entry name" value="TPR"/>
    <property type="match status" value="3"/>
</dbReference>
<dbReference type="Gene3D" id="1.25.40.10">
    <property type="entry name" value="Tetratricopeptide repeat domain"/>
    <property type="match status" value="2"/>
</dbReference>
<dbReference type="InterPro" id="IPR019734">
    <property type="entry name" value="TPR_rpt"/>
</dbReference>
<dbReference type="EMBL" id="JBHRUG010000017">
    <property type="protein sequence ID" value="MFC3283535.1"/>
    <property type="molecule type" value="Genomic_DNA"/>
</dbReference>
<organism evidence="3 4">
    <name type="scientific">Litchfieldella rifensis</name>
    <dbReference type="NCBI Taxonomy" id="762643"/>
    <lineage>
        <taxon>Bacteria</taxon>
        <taxon>Pseudomonadati</taxon>
        <taxon>Pseudomonadota</taxon>
        <taxon>Gammaproteobacteria</taxon>
        <taxon>Oceanospirillales</taxon>
        <taxon>Halomonadaceae</taxon>
        <taxon>Litchfieldella</taxon>
    </lineage>
</organism>
<evidence type="ECO:0000256" key="2">
    <source>
        <dbReference type="SAM" id="SignalP"/>
    </source>
</evidence>
<keyword evidence="2" id="KW-0732">Signal</keyword>
<evidence type="ECO:0000313" key="4">
    <source>
        <dbReference type="Proteomes" id="UP001595579"/>
    </source>
</evidence>
<feature type="chain" id="PRO_5047381173" evidence="2">
    <location>
        <begin position="31"/>
        <end position="577"/>
    </location>
</feature>
<dbReference type="RefSeq" id="WP_386772622.1">
    <property type="nucleotide sequence ID" value="NZ_JBHRUG010000017.1"/>
</dbReference>
<reference evidence="4" key="1">
    <citation type="journal article" date="2019" name="Int. J. Syst. Evol. Microbiol.">
        <title>The Global Catalogue of Microorganisms (GCM) 10K type strain sequencing project: providing services to taxonomists for standard genome sequencing and annotation.</title>
        <authorList>
            <consortium name="The Broad Institute Genomics Platform"/>
            <consortium name="The Broad Institute Genome Sequencing Center for Infectious Disease"/>
            <person name="Wu L."/>
            <person name="Ma J."/>
        </authorList>
    </citation>
    <scope>NUCLEOTIDE SEQUENCE [LARGE SCALE GENOMIC DNA]</scope>
    <source>
        <strain evidence="4">CECT 7698</strain>
    </source>
</reference>
<dbReference type="PROSITE" id="PS51257">
    <property type="entry name" value="PROKAR_LIPOPROTEIN"/>
    <property type="match status" value="1"/>
</dbReference>
<dbReference type="PROSITE" id="PS50005">
    <property type="entry name" value="TPR"/>
    <property type="match status" value="1"/>
</dbReference>
<dbReference type="Pfam" id="PF13424">
    <property type="entry name" value="TPR_12"/>
    <property type="match status" value="1"/>
</dbReference>
<sequence length="577" mass="64206">MHPRLIPAALTVPVVILLSACQGMPTSSNAELDDPLAQAPPVSHGLDAAGLSTLLTAELAGLRGDYQQASRGYLEMAERYQSLALIERATLAARFANDPQLLEQSAHRWQTLAPDAEAPTRLLASLALQRGDWLASLEQRLMLTERGAHGELVDFAEQAIDQGADVAPLLSRLRQHLARDGAESHPYYYDAILATALFEAADGQLARAESRLTDLARSHPELPALWLARTRIALERGDIPAARDAARQGLEVSPDDGRFILLVAQTELMLGNVEAAEAQSDTLLEHHGDNHDLRLALARLYLDEGHPAPARRLLLPLVSADDTPPMAFTLLGTIAEEQGEVDNALLYYRQVPPGEHFLPSRLRAAQMLIDDDRLRDARRFLRIERLRHSDQASALTSLEVELLDQEGHSDEADALLQRELERNPDDLELRYVRAMRSFEAGDLEGMERDLRYIIERDPEHAMALNALGYTLADMTDRHDEAQDLIERAHRLAPNNAAILDSLGWVYHKQGDNERALSYLERAYHIMPDQEIAAHVAEVLWELGRKEEARDLIAESLERHGERPVVDALLKRIPALAP</sequence>
<accession>A0ABV7LMV3</accession>
<evidence type="ECO:0000313" key="3">
    <source>
        <dbReference type="EMBL" id="MFC3283535.1"/>
    </source>
</evidence>
<dbReference type="InterPro" id="IPR011990">
    <property type="entry name" value="TPR-like_helical_dom_sf"/>
</dbReference>
<keyword evidence="4" id="KW-1185">Reference proteome</keyword>